<accession>X0UP37</accession>
<feature type="compositionally biased region" description="Gly residues" evidence="1">
    <location>
        <begin position="101"/>
        <end position="116"/>
    </location>
</feature>
<protein>
    <submittedName>
        <fullName evidence="2">Uncharacterized protein</fullName>
    </submittedName>
</protein>
<name>X0UP37_9ZZZZ</name>
<evidence type="ECO:0000256" key="1">
    <source>
        <dbReference type="SAM" id="MobiDB-lite"/>
    </source>
</evidence>
<comment type="caution">
    <text evidence="2">The sequence shown here is derived from an EMBL/GenBank/DDBJ whole genome shotgun (WGS) entry which is preliminary data.</text>
</comment>
<gene>
    <name evidence="2" type="ORF">S01H1_34235</name>
</gene>
<dbReference type="EMBL" id="BARS01021301">
    <property type="protein sequence ID" value="GAG02053.1"/>
    <property type="molecule type" value="Genomic_DNA"/>
</dbReference>
<feature type="non-terminal residue" evidence="2">
    <location>
        <position position="1"/>
    </location>
</feature>
<dbReference type="AlphaFoldDB" id="X0UP37"/>
<evidence type="ECO:0000313" key="2">
    <source>
        <dbReference type="EMBL" id="GAG02053.1"/>
    </source>
</evidence>
<feature type="region of interest" description="Disordered" evidence="1">
    <location>
        <begin position="55"/>
        <end position="146"/>
    </location>
</feature>
<feature type="compositionally biased region" description="Basic and acidic residues" evidence="1">
    <location>
        <begin position="71"/>
        <end position="87"/>
    </location>
</feature>
<organism evidence="2">
    <name type="scientific">marine sediment metagenome</name>
    <dbReference type="NCBI Taxonomy" id="412755"/>
    <lineage>
        <taxon>unclassified sequences</taxon>
        <taxon>metagenomes</taxon>
        <taxon>ecological metagenomes</taxon>
    </lineage>
</organism>
<sequence length="199" mass="21685">AEINKVGTISEIDKFRAGQLLKTHNAIIEAISVADEDTREELLIDLEQTKQSLADIFKPKEQAPDTNLDLAGDKKLDDELKQKEDLKSAPPEDGGIFSSLKGGGQSFRGQAPGVGGFQSQAREKEEEVAAEAKASLPFGEDNPSRIQVDGEDVVGIDPRTRKPTPLFRQGDKIFRLDVVSGKFIEADLTPETKATLLEL</sequence>
<reference evidence="2" key="1">
    <citation type="journal article" date="2014" name="Front. Microbiol.">
        <title>High frequency of phylogenetically diverse reductive dehalogenase-homologous genes in deep subseafloor sedimentary metagenomes.</title>
        <authorList>
            <person name="Kawai M."/>
            <person name="Futagami T."/>
            <person name="Toyoda A."/>
            <person name="Takaki Y."/>
            <person name="Nishi S."/>
            <person name="Hori S."/>
            <person name="Arai W."/>
            <person name="Tsubouchi T."/>
            <person name="Morono Y."/>
            <person name="Uchiyama I."/>
            <person name="Ito T."/>
            <person name="Fujiyama A."/>
            <person name="Inagaki F."/>
            <person name="Takami H."/>
        </authorList>
    </citation>
    <scope>NUCLEOTIDE SEQUENCE</scope>
    <source>
        <strain evidence="2">Expedition CK06-06</strain>
    </source>
</reference>
<proteinExistence type="predicted"/>